<dbReference type="BioCyc" id="SONE211586:G1GMP-1183-MONOMER"/>
<evidence type="ECO:0000313" key="2">
    <source>
        <dbReference type="Proteomes" id="UP000008186"/>
    </source>
</evidence>
<dbReference type="KEGG" id="son:SO_1281"/>
<dbReference type="RefSeq" id="WP_011071498.1">
    <property type="nucleotide sequence ID" value="NZ_CP053946.1"/>
</dbReference>
<dbReference type="eggNOG" id="ENOG50317C8">
    <property type="taxonomic scope" value="Bacteria"/>
</dbReference>
<sequence>MDILDYYNLKEWWNTALTPAQRDQISRDYQPMGYPSGERYLYEKLVGKSYCETDKCCLLDVLACVAKDDAKGIIRDKTEQALKEALSQPRKNYKDIHLALTGLIKHHYRLRENPAHYDKAKELCLLQISIAKQAANAFSQPPKPKGISLKKLEAMLGHKLVGYDIPQIMPSHVGFKQLSIILEKEGDLTGALKLAKQAVEQGWSDDYQKRIEKLNNKLAKQKT</sequence>
<dbReference type="OrthoDB" id="7823852at2"/>
<dbReference type="AlphaFoldDB" id="Q8EHE3"/>
<keyword evidence="2" id="KW-1185">Reference proteome</keyword>
<reference evidence="1 2" key="2">
    <citation type="journal article" date="2005" name="Proteomics">
        <title>Global detection and characterization of hypothetical proteins in Shewanella oneidensis MR-1 using LC-MS based proteomics.</title>
        <authorList>
            <person name="Elias D.A."/>
            <person name="Monroe M.E."/>
            <person name="Marshall M.J."/>
            <person name="Romine M.F."/>
            <person name="Belieav A.S."/>
            <person name="Fredrickson J.K."/>
            <person name="Anderson G.A."/>
            <person name="Smith R.D."/>
            <person name="Lipton M.S."/>
        </authorList>
    </citation>
    <scope>NUCLEOTIDE SEQUENCE [LARGE SCALE GENOMIC DNA]</scope>
    <source>
        <strain evidence="2">ATCC 700550 / JCM 31522 / CIP 106686 / LMG 19005 / NCIMB 14063 / MR-1</strain>
    </source>
</reference>
<name>Q8EHE3_SHEON</name>
<reference evidence="1 2" key="1">
    <citation type="journal article" date="2002" name="Nat. Biotechnol.">
        <title>Genome sequence of the dissimilatory metal ion-reducing bacterium Shewanella oneidensis.</title>
        <authorList>
            <person name="Heidelberg J.F."/>
            <person name="Paulsen I.T."/>
            <person name="Nelson K.E."/>
            <person name="Gaidos E.J."/>
            <person name="Nelson W.C."/>
            <person name="Read T.D."/>
            <person name="Eisen J.A."/>
            <person name="Seshadri R."/>
            <person name="Ward N."/>
            <person name="Methe B."/>
            <person name="Clayton R.A."/>
            <person name="Meyer T."/>
            <person name="Tsapin A."/>
            <person name="Scott J."/>
            <person name="Beanan M."/>
            <person name="Brinkac L."/>
            <person name="Daugherty S."/>
            <person name="DeBoy R.T."/>
            <person name="Dodson R.J."/>
            <person name="Durkin A.S."/>
            <person name="Haft D.H."/>
            <person name="Kolonay J.F."/>
            <person name="Madupu R."/>
            <person name="Peterson J.D."/>
            <person name="Umayam L.A."/>
            <person name="White O."/>
            <person name="Wolf A.M."/>
            <person name="Vamathevan J."/>
            <person name="Weidman J."/>
            <person name="Impraim M."/>
            <person name="Lee K."/>
            <person name="Berry K."/>
            <person name="Lee C."/>
            <person name="Mueller J."/>
            <person name="Khouri H."/>
            <person name="Gill J."/>
            <person name="Utterback T.R."/>
            <person name="McDonald L.A."/>
            <person name="Feldblyum T.V."/>
            <person name="Smith H.O."/>
            <person name="Venter J.C."/>
            <person name="Nealson K.H."/>
            <person name="Fraser C.M."/>
        </authorList>
    </citation>
    <scope>NUCLEOTIDE SEQUENCE [LARGE SCALE GENOMIC DNA]</scope>
    <source>
        <strain evidence="2">ATCC 700550 / JCM 31522 / CIP 106686 / LMG 19005 / NCIMB 14063 / MR-1</strain>
    </source>
</reference>
<accession>Q8EHE3</accession>
<reference evidence="1 2" key="4">
    <citation type="journal article" date="2011" name="BMC Genomics">
        <title>Genome-wide protein localization prediction strategies for gram negative bacteria.</title>
        <authorList>
            <person name="Romine M.F."/>
        </authorList>
    </citation>
    <scope>NUCLEOTIDE SEQUENCE [LARGE SCALE GENOMIC DNA]</scope>
    <source>
        <strain evidence="2">ATCC 700550 / JCM 31522 / CIP 106686 / LMG 19005 / NCIMB 14063 / MR-1</strain>
    </source>
</reference>
<reference evidence="1 2" key="3">
    <citation type="journal article" date="2008" name="Appl. Environ. Microbiol.">
        <title>Identification of mobile elements and pseudogenes in the Shewanella oneidensis MR-1 genome.</title>
        <authorList>
            <person name="Romine M.F."/>
            <person name="Carlson T.S."/>
            <person name="Norbeck A.D."/>
            <person name="McCue L.A."/>
            <person name="Lipton M.S."/>
        </authorList>
    </citation>
    <scope>NUCLEOTIDE SEQUENCE [LARGE SCALE GENOMIC DNA]</scope>
    <source>
        <strain evidence="2">ATCC 700550 / JCM 31522 / CIP 106686 / LMG 19005 / NCIMB 14063 / MR-1</strain>
    </source>
</reference>
<evidence type="ECO:0000313" key="1">
    <source>
        <dbReference type="EMBL" id="AAN54348.1"/>
    </source>
</evidence>
<protein>
    <submittedName>
        <fullName evidence="1">Uncharacterized protein</fullName>
    </submittedName>
</protein>
<dbReference type="HOGENOM" id="CLU_1335192_0_0_6"/>
<dbReference type="PaxDb" id="211586-SO_1281"/>
<organism evidence="1 2">
    <name type="scientific">Shewanella oneidensis (strain ATCC 700550 / JCM 31522 / CIP 106686 / LMG 19005 / NCIMB 14063 / MR-1)</name>
    <dbReference type="NCBI Taxonomy" id="211586"/>
    <lineage>
        <taxon>Bacteria</taxon>
        <taxon>Pseudomonadati</taxon>
        <taxon>Pseudomonadota</taxon>
        <taxon>Gammaproteobacteria</taxon>
        <taxon>Alteromonadales</taxon>
        <taxon>Shewanellaceae</taxon>
        <taxon>Shewanella</taxon>
    </lineage>
</organism>
<gene>
    <name evidence="1" type="ordered locus">SO_1281</name>
</gene>
<dbReference type="PATRIC" id="fig|211586.12.peg.1228"/>
<dbReference type="EMBL" id="AE014299">
    <property type="protein sequence ID" value="AAN54348.1"/>
    <property type="molecule type" value="Genomic_DNA"/>
</dbReference>
<proteinExistence type="predicted"/>
<dbReference type="STRING" id="211586.SO_1281"/>
<dbReference type="Proteomes" id="UP000008186">
    <property type="component" value="Chromosome"/>
</dbReference>